<protein>
    <submittedName>
        <fullName evidence="1">Uncharacterized protein</fullName>
    </submittedName>
</protein>
<proteinExistence type="predicted"/>
<name>A0A0C3ERY9_9AGAM</name>
<dbReference type="HOGENOM" id="CLU_1670421_0_0_1"/>
<dbReference type="Proteomes" id="UP000053989">
    <property type="component" value="Unassembled WGS sequence"/>
</dbReference>
<reference evidence="1 2" key="1">
    <citation type="submission" date="2014-04" db="EMBL/GenBank/DDBJ databases">
        <authorList>
            <consortium name="DOE Joint Genome Institute"/>
            <person name="Kuo A."/>
            <person name="Kohler A."/>
            <person name="Nagy L.G."/>
            <person name="Floudas D."/>
            <person name="Copeland A."/>
            <person name="Barry K.W."/>
            <person name="Cichocki N."/>
            <person name="Veneault-Fourrey C."/>
            <person name="LaButti K."/>
            <person name="Lindquist E.A."/>
            <person name="Lipzen A."/>
            <person name="Lundell T."/>
            <person name="Morin E."/>
            <person name="Murat C."/>
            <person name="Sun H."/>
            <person name="Tunlid A."/>
            <person name="Henrissat B."/>
            <person name="Grigoriev I.V."/>
            <person name="Hibbett D.S."/>
            <person name="Martin F."/>
            <person name="Nordberg H.P."/>
            <person name="Cantor M.N."/>
            <person name="Hua S.X."/>
        </authorList>
    </citation>
    <scope>NUCLEOTIDE SEQUENCE [LARGE SCALE GENOMIC DNA]</scope>
    <source>
        <strain evidence="1 2">Foug A</strain>
    </source>
</reference>
<evidence type="ECO:0000313" key="2">
    <source>
        <dbReference type="Proteomes" id="UP000053989"/>
    </source>
</evidence>
<reference evidence="2" key="2">
    <citation type="submission" date="2015-01" db="EMBL/GenBank/DDBJ databases">
        <title>Evolutionary Origins and Diversification of the Mycorrhizal Mutualists.</title>
        <authorList>
            <consortium name="DOE Joint Genome Institute"/>
            <consortium name="Mycorrhizal Genomics Consortium"/>
            <person name="Kohler A."/>
            <person name="Kuo A."/>
            <person name="Nagy L.G."/>
            <person name="Floudas D."/>
            <person name="Copeland A."/>
            <person name="Barry K.W."/>
            <person name="Cichocki N."/>
            <person name="Veneault-Fourrey C."/>
            <person name="LaButti K."/>
            <person name="Lindquist E.A."/>
            <person name="Lipzen A."/>
            <person name="Lundell T."/>
            <person name="Morin E."/>
            <person name="Murat C."/>
            <person name="Riley R."/>
            <person name="Ohm R."/>
            <person name="Sun H."/>
            <person name="Tunlid A."/>
            <person name="Henrissat B."/>
            <person name="Grigoriev I.V."/>
            <person name="Hibbett D.S."/>
            <person name="Martin F."/>
        </authorList>
    </citation>
    <scope>NUCLEOTIDE SEQUENCE [LARGE SCALE GENOMIC DNA]</scope>
    <source>
        <strain evidence="2">Foug A</strain>
    </source>
</reference>
<accession>A0A0C3ERY9</accession>
<sequence>MCEEIFSAFAIPDERGPPADNSKHLISQFRVLNTDGLSSGLPQSATSPNLRNDLKYKKLLVAVELTLEEQCARRGAGEAHVRCYRVLTHNIGPGARSHMVHARQKIHEATVDDPESGCDSDGQSQPLTKHWRHLKEQASITYSLVDALSVALTAISLL</sequence>
<keyword evidence="2" id="KW-1185">Reference proteome</keyword>
<evidence type="ECO:0000313" key="1">
    <source>
        <dbReference type="EMBL" id="KIM70889.1"/>
    </source>
</evidence>
<dbReference type="EMBL" id="KN822004">
    <property type="protein sequence ID" value="KIM70889.1"/>
    <property type="molecule type" value="Genomic_DNA"/>
</dbReference>
<dbReference type="InParanoid" id="A0A0C3ERY9"/>
<gene>
    <name evidence="1" type="ORF">SCLCIDRAFT_18872</name>
</gene>
<dbReference type="AlphaFoldDB" id="A0A0C3ERY9"/>
<organism evidence="1 2">
    <name type="scientific">Scleroderma citrinum Foug A</name>
    <dbReference type="NCBI Taxonomy" id="1036808"/>
    <lineage>
        <taxon>Eukaryota</taxon>
        <taxon>Fungi</taxon>
        <taxon>Dikarya</taxon>
        <taxon>Basidiomycota</taxon>
        <taxon>Agaricomycotina</taxon>
        <taxon>Agaricomycetes</taxon>
        <taxon>Agaricomycetidae</taxon>
        <taxon>Boletales</taxon>
        <taxon>Sclerodermatineae</taxon>
        <taxon>Sclerodermataceae</taxon>
        <taxon>Scleroderma</taxon>
    </lineage>
</organism>